<organism evidence="15 16">
    <name type="scientific">Euplotes crassus</name>
    <dbReference type="NCBI Taxonomy" id="5936"/>
    <lineage>
        <taxon>Eukaryota</taxon>
        <taxon>Sar</taxon>
        <taxon>Alveolata</taxon>
        <taxon>Ciliophora</taxon>
        <taxon>Intramacronucleata</taxon>
        <taxon>Spirotrichea</taxon>
        <taxon>Hypotrichia</taxon>
        <taxon>Euplotida</taxon>
        <taxon>Euplotidae</taxon>
        <taxon>Moneuplotes</taxon>
    </lineage>
</organism>
<dbReference type="PROSITE" id="PS50203">
    <property type="entry name" value="CALPAIN_CAT"/>
    <property type="match status" value="1"/>
</dbReference>
<gene>
    <name evidence="15" type="ORF">ECRASSUSDP1_LOCUS26186</name>
</gene>
<dbReference type="PANTHER" id="PTHR10183:SF379">
    <property type="entry name" value="CALPAIN-5"/>
    <property type="match status" value="1"/>
</dbReference>
<evidence type="ECO:0000256" key="4">
    <source>
        <dbReference type="ARBA" id="ARBA00022723"/>
    </source>
</evidence>
<comment type="caution">
    <text evidence="15">The sequence shown here is derived from an EMBL/GenBank/DDBJ whole genome shotgun (WGS) entry which is preliminary data.</text>
</comment>
<reference evidence="15" key="1">
    <citation type="submission" date="2023-07" db="EMBL/GenBank/DDBJ databases">
        <authorList>
            <consortium name="AG Swart"/>
            <person name="Singh M."/>
            <person name="Singh A."/>
            <person name="Seah K."/>
            <person name="Emmerich C."/>
        </authorList>
    </citation>
    <scope>NUCLEOTIDE SEQUENCE</scope>
    <source>
        <strain evidence="15">DP1</strain>
    </source>
</reference>
<dbReference type="Proteomes" id="UP001295684">
    <property type="component" value="Unassembled WGS sequence"/>
</dbReference>
<evidence type="ECO:0000256" key="10">
    <source>
        <dbReference type="PIRSR" id="PIRSR622684-1"/>
    </source>
</evidence>
<keyword evidence="2" id="KW-0597">Phosphoprotein</keyword>
<protein>
    <submittedName>
        <fullName evidence="15">Uncharacterized protein</fullName>
    </submittedName>
</protein>
<dbReference type="AlphaFoldDB" id="A0AAD2D8B1"/>
<evidence type="ECO:0000256" key="7">
    <source>
        <dbReference type="ARBA" id="ARBA00022801"/>
    </source>
</evidence>
<dbReference type="GO" id="GO:0004198">
    <property type="term" value="F:calcium-dependent cysteine-type endopeptidase activity"/>
    <property type="evidence" value="ECO:0007669"/>
    <property type="project" value="InterPro"/>
</dbReference>
<comment type="similarity">
    <text evidence="1">Belongs to the peptidase C2 family.</text>
</comment>
<evidence type="ECO:0000259" key="14">
    <source>
        <dbReference type="PROSITE" id="PS50222"/>
    </source>
</evidence>
<dbReference type="PRINTS" id="PR00704">
    <property type="entry name" value="CALPAIN"/>
</dbReference>
<feature type="domain" description="Calpain catalytic" evidence="13">
    <location>
        <begin position="17"/>
        <end position="318"/>
    </location>
</feature>
<feature type="active site" evidence="10 11">
    <location>
        <position position="75"/>
    </location>
</feature>
<dbReference type="PANTHER" id="PTHR10183">
    <property type="entry name" value="CALPAIN"/>
    <property type="match status" value="1"/>
</dbReference>
<dbReference type="InterPro" id="IPR038765">
    <property type="entry name" value="Papain-like_cys_pep_sf"/>
</dbReference>
<dbReference type="Gene3D" id="3.90.70.10">
    <property type="entry name" value="Cysteine proteinases"/>
    <property type="match status" value="1"/>
</dbReference>
<keyword evidence="7 11" id="KW-0378">Hydrolase</keyword>
<evidence type="ECO:0000256" key="2">
    <source>
        <dbReference type="ARBA" id="ARBA00022553"/>
    </source>
</evidence>
<feature type="domain" description="EF-hand" evidence="14">
    <location>
        <begin position="458"/>
        <end position="493"/>
    </location>
</feature>
<evidence type="ECO:0000313" key="16">
    <source>
        <dbReference type="Proteomes" id="UP001295684"/>
    </source>
</evidence>
<evidence type="ECO:0000256" key="12">
    <source>
        <dbReference type="SAM" id="MobiDB-lite"/>
    </source>
</evidence>
<dbReference type="InterPro" id="IPR002048">
    <property type="entry name" value="EF_hand_dom"/>
</dbReference>
<name>A0AAD2D8B1_EUPCR</name>
<dbReference type="GO" id="GO:0005509">
    <property type="term" value="F:calcium ion binding"/>
    <property type="evidence" value="ECO:0007669"/>
    <property type="project" value="InterPro"/>
</dbReference>
<keyword evidence="6" id="KW-0863">Zinc-finger</keyword>
<evidence type="ECO:0000256" key="8">
    <source>
        <dbReference type="ARBA" id="ARBA00022807"/>
    </source>
</evidence>
<dbReference type="EMBL" id="CAMPGE010026989">
    <property type="protein sequence ID" value="CAI2384652.1"/>
    <property type="molecule type" value="Genomic_DNA"/>
</dbReference>
<keyword evidence="9" id="KW-0862">Zinc</keyword>
<keyword evidence="16" id="KW-1185">Reference proteome</keyword>
<evidence type="ECO:0000256" key="9">
    <source>
        <dbReference type="ARBA" id="ARBA00022833"/>
    </source>
</evidence>
<dbReference type="SMART" id="SM00230">
    <property type="entry name" value="CysPc"/>
    <property type="match status" value="1"/>
</dbReference>
<dbReference type="GO" id="GO:0006508">
    <property type="term" value="P:proteolysis"/>
    <property type="evidence" value="ECO:0007669"/>
    <property type="project" value="UniProtKB-KW"/>
</dbReference>
<keyword evidence="3 11" id="KW-0645">Protease</keyword>
<evidence type="ECO:0000256" key="5">
    <source>
        <dbReference type="ARBA" id="ARBA00022737"/>
    </source>
</evidence>
<dbReference type="FunFam" id="3.90.70.10:FF:000010">
    <property type="entry name" value="Calpain 15"/>
    <property type="match status" value="1"/>
</dbReference>
<sequence length="736" mass="85458">MSDKELKKQIKKIGVSHFVDPHFPPRDSSIHCITEPYPYKQIVHWRRPHEFMKKPSIFQDGINPNDIKQGHLPNCWFLSALSSLAERPALVKRLIITKNYNKEGIYKVRLCKNGEWNTITIDDYIPCYFNGGPMFARGNGDELWVMLLEKAYAKMHGSYYSLRYGYTHHGMLDITGCPTCNIKFPEDKPDYETVEEEAEEIWEKILDADERGYLISGETPGYDNATEGGQLDAPSGLVPGHAYSIIQAKEGLGVKLLNIRNPWGKYEWDGAWADESEEWTEEMKEYFNPDFDPEDGSFWMCLEDFILRFDSVNICEVDNWNEIRLKGKFIRVQEEEGEKNKWVVPKFYYTFDIEEPDTVVHLGIHQEDDRVLGADRRRTLDITFILLKIDEDTEELEVVEAPDPLVEREIQKRYELDEGSYIFVPLTTGALLQRPINADDEEIEYSIVHDQIQMPHPFFLTTLNDIFRKIDLKLDGKLSADELNQFGKIINEPKLMNLTSKSFKSEDFKNLSCDSKGLTNLGFKQFLFRNFDQPRLEEILEVLGYDRSLYSHKSRIFVTSFQADENINVKINETFVGDLHQRAWDLYMNHKFDNKEYSHDIVKSRRAVFFRVDHTEAYGCSYALANNTEQWMKIDLDMTSSHGCYFTPKDGTSSVTVPPNGLKYIGSCISDPDCEDFSYSRSYTIEKAESPEGEFDEESEEEDDEGDENDDSNEEEDDSDKEDESYEEEESKLSDE</sequence>
<feature type="compositionally biased region" description="Acidic residues" evidence="12">
    <location>
        <begin position="691"/>
        <end position="730"/>
    </location>
</feature>
<evidence type="ECO:0000313" key="15">
    <source>
        <dbReference type="EMBL" id="CAI2384652.1"/>
    </source>
</evidence>
<dbReference type="Gene3D" id="1.10.238.10">
    <property type="entry name" value="EF-hand"/>
    <property type="match status" value="1"/>
</dbReference>
<dbReference type="InterPro" id="IPR001300">
    <property type="entry name" value="Peptidase_C2_calpain_cat"/>
</dbReference>
<dbReference type="CDD" id="cd00044">
    <property type="entry name" value="CysPc"/>
    <property type="match status" value="1"/>
</dbReference>
<keyword evidence="5" id="KW-0677">Repeat</keyword>
<keyword evidence="8 11" id="KW-0788">Thiol protease</keyword>
<feature type="active site" evidence="10 11">
    <location>
        <position position="241"/>
    </location>
</feature>
<feature type="region of interest" description="Disordered" evidence="12">
    <location>
        <begin position="681"/>
        <end position="736"/>
    </location>
</feature>
<dbReference type="PROSITE" id="PS50222">
    <property type="entry name" value="EF_HAND_2"/>
    <property type="match status" value="1"/>
</dbReference>
<evidence type="ECO:0000256" key="1">
    <source>
        <dbReference type="ARBA" id="ARBA00007623"/>
    </source>
</evidence>
<dbReference type="SUPFAM" id="SSF54001">
    <property type="entry name" value="Cysteine proteinases"/>
    <property type="match status" value="1"/>
</dbReference>
<accession>A0AAD2D8B1</accession>
<evidence type="ECO:0000259" key="13">
    <source>
        <dbReference type="PROSITE" id="PS50203"/>
    </source>
</evidence>
<evidence type="ECO:0000256" key="11">
    <source>
        <dbReference type="PROSITE-ProRule" id="PRU00239"/>
    </source>
</evidence>
<evidence type="ECO:0000256" key="3">
    <source>
        <dbReference type="ARBA" id="ARBA00022670"/>
    </source>
</evidence>
<evidence type="ECO:0000256" key="6">
    <source>
        <dbReference type="ARBA" id="ARBA00022771"/>
    </source>
</evidence>
<feature type="active site" evidence="10 11">
    <location>
        <position position="261"/>
    </location>
</feature>
<dbReference type="Pfam" id="PF00648">
    <property type="entry name" value="Peptidase_C2"/>
    <property type="match status" value="1"/>
</dbReference>
<proteinExistence type="inferred from homology"/>
<dbReference type="InterPro" id="IPR022684">
    <property type="entry name" value="Calpain_cysteine_protease"/>
</dbReference>
<keyword evidence="4" id="KW-0479">Metal-binding</keyword>
<dbReference type="GO" id="GO:0008270">
    <property type="term" value="F:zinc ion binding"/>
    <property type="evidence" value="ECO:0007669"/>
    <property type="project" value="UniProtKB-KW"/>
</dbReference>